<reference evidence="1" key="1">
    <citation type="journal article" date="2020" name="Nature">
        <title>Giant virus diversity and host interactions through global metagenomics.</title>
        <authorList>
            <person name="Schulz F."/>
            <person name="Roux S."/>
            <person name="Paez-Espino D."/>
            <person name="Jungbluth S."/>
            <person name="Walsh D.A."/>
            <person name="Denef V.J."/>
            <person name="McMahon K.D."/>
            <person name="Konstantinidis K.T."/>
            <person name="Eloe-Fadrosh E.A."/>
            <person name="Kyrpides N.C."/>
            <person name="Woyke T."/>
        </authorList>
    </citation>
    <scope>NUCLEOTIDE SEQUENCE</scope>
    <source>
        <strain evidence="1">GVMAG-M-3300010158-59</strain>
    </source>
</reference>
<accession>A0A6C0B8P9</accession>
<sequence length="72" mass="8560">MKEYLKIPIWQPGQYSKFILETTHLEGEKIHFNKEEFVRKMQGKRISEHGVAYDLHNLYKHIPGKEKTSAMT</sequence>
<proteinExistence type="predicted"/>
<name>A0A6C0B8P9_9ZZZZ</name>
<dbReference type="AlphaFoldDB" id="A0A6C0B8P9"/>
<protein>
    <submittedName>
        <fullName evidence="1">Uncharacterized protein</fullName>
    </submittedName>
</protein>
<organism evidence="1">
    <name type="scientific">viral metagenome</name>
    <dbReference type="NCBI Taxonomy" id="1070528"/>
    <lineage>
        <taxon>unclassified sequences</taxon>
        <taxon>metagenomes</taxon>
        <taxon>organismal metagenomes</taxon>
    </lineage>
</organism>
<dbReference type="EMBL" id="MN739102">
    <property type="protein sequence ID" value="QHS88615.1"/>
    <property type="molecule type" value="Genomic_DNA"/>
</dbReference>
<evidence type="ECO:0000313" key="1">
    <source>
        <dbReference type="EMBL" id="QHS88615.1"/>
    </source>
</evidence>